<dbReference type="Proteomes" id="UP000774570">
    <property type="component" value="Unassembled WGS sequence"/>
</dbReference>
<evidence type="ECO:0000313" key="4">
    <source>
        <dbReference type="Proteomes" id="UP000774570"/>
    </source>
</evidence>
<reference evidence="3 4" key="1">
    <citation type="submission" date="2021-07" db="EMBL/GenBank/DDBJ databases">
        <title>Actinomadura sp. PM05-2 isolated from lichen.</title>
        <authorList>
            <person name="Somphong A."/>
            <person name="Phongsopitanun W."/>
            <person name="Tanasupawat S."/>
            <person name="Peongsungnone V."/>
        </authorList>
    </citation>
    <scope>NUCLEOTIDE SEQUENCE [LARGE SCALE GENOMIC DNA]</scope>
    <source>
        <strain evidence="3 4">PM05-2</strain>
    </source>
</reference>
<protein>
    <submittedName>
        <fullName evidence="3">DUF4190 domain-containing protein</fullName>
    </submittedName>
</protein>
<evidence type="ECO:0000313" key="3">
    <source>
        <dbReference type="EMBL" id="MBW8487040.1"/>
    </source>
</evidence>
<dbReference type="EMBL" id="JAIBOA010000029">
    <property type="protein sequence ID" value="MBW8487040.1"/>
    <property type="molecule type" value="Genomic_DNA"/>
</dbReference>
<keyword evidence="1" id="KW-1133">Transmembrane helix</keyword>
<organism evidence="3 4">
    <name type="scientific">Actinomadura parmotrematis</name>
    <dbReference type="NCBI Taxonomy" id="2864039"/>
    <lineage>
        <taxon>Bacteria</taxon>
        <taxon>Bacillati</taxon>
        <taxon>Actinomycetota</taxon>
        <taxon>Actinomycetes</taxon>
        <taxon>Streptosporangiales</taxon>
        <taxon>Thermomonosporaceae</taxon>
        <taxon>Actinomadura</taxon>
    </lineage>
</organism>
<proteinExistence type="predicted"/>
<evidence type="ECO:0000256" key="1">
    <source>
        <dbReference type="SAM" id="Phobius"/>
    </source>
</evidence>
<feature type="transmembrane region" description="Helical" evidence="1">
    <location>
        <begin position="54"/>
        <end position="83"/>
    </location>
</feature>
<name>A0ABS7G2T9_9ACTN</name>
<feature type="transmembrane region" description="Helical" evidence="1">
    <location>
        <begin position="103"/>
        <end position="132"/>
    </location>
</feature>
<accession>A0ABS7G2T9</accession>
<dbReference type="InterPro" id="IPR025241">
    <property type="entry name" value="DUF4190"/>
</dbReference>
<dbReference type="RefSeq" id="WP_220170274.1">
    <property type="nucleotide sequence ID" value="NZ_JAIBOA010000029.1"/>
</dbReference>
<keyword evidence="1" id="KW-0472">Membrane</keyword>
<keyword evidence="1" id="KW-0812">Transmembrane</keyword>
<evidence type="ECO:0000259" key="2">
    <source>
        <dbReference type="Pfam" id="PF13828"/>
    </source>
</evidence>
<keyword evidence="4" id="KW-1185">Reference proteome</keyword>
<comment type="caution">
    <text evidence="3">The sequence shown here is derived from an EMBL/GenBank/DDBJ whole genome shotgun (WGS) entry which is preliminary data.</text>
</comment>
<gene>
    <name evidence="3" type="ORF">K1Y72_32060</name>
</gene>
<sequence>MSYPPYGSPDPYGYGSPDPYQQAGYQQAGYQQPAPVAYPVGPPVVARTNGMATAAMVVGIISAVLTLISCGFFGVTGPLAVIFGHLAQGQIKRTGEAGSGQAVAGLVLGYLTSAIVLIAWIFVFGIYGWAFWSLDHSTSDY</sequence>
<feature type="domain" description="DUF4190" evidence="2">
    <location>
        <begin position="51"/>
        <end position="118"/>
    </location>
</feature>
<dbReference type="Pfam" id="PF13828">
    <property type="entry name" value="DUF4190"/>
    <property type="match status" value="1"/>
</dbReference>